<keyword evidence="2" id="KW-0378">Hydrolase</keyword>
<name>A0A4R3LUZ6_9HYPH</name>
<gene>
    <name evidence="2" type="ORF">EDC64_107200</name>
</gene>
<evidence type="ECO:0000313" key="2">
    <source>
        <dbReference type="EMBL" id="TCT04382.1"/>
    </source>
</evidence>
<feature type="chain" id="PRO_5020591484" evidence="1">
    <location>
        <begin position="23"/>
        <end position="512"/>
    </location>
</feature>
<dbReference type="Gene3D" id="1.10.246.130">
    <property type="match status" value="1"/>
</dbReference>
<sequence>MSRLRALTGGVAAISCSHPAAAVAGWEMLAQGGGVVDAALACASVLTVVQPQACSLGGDAFIMVHEAKSGRTFGINASGRAPQATDPDAFGETIPIHGARSATVPGVVAGWDLMHARFGRRPWAELFTRAIAVAQDGFAVSPYLAAATRLYFPALATDPGAARLFLDGGAATPGALLRQPALAATLERLAKAGARDFYTGETAAALAACVRARGGWMTRDDLAACSAEWVAPLAARFRGLEVKAMPPNSYGLYMLLQLAALESRRLDDFDPLAPDRFAALIRAAHAAFAMGAPWVADGGRDDDPLAAPNLAALRAGFADEMAAGADNKGGTSVVAVADAAGNAAAIVQSVFMVYGAAVADAATGILLNDRMIGFTTRAGHPNRIAPGKRPAHTLNPCMTFDEGRLRHVLLTPGGPGQTLTLTQVLQAMTDHGLSLAAAAALPRWSMDLTGASVVEAAMPQATLDGLAGLGLAVGRGADNSPFFGSVEAVMRDAEGRLTAVADDRREAFALAL</sequence>
<dbReference type="InterPro" id="IPR029055">
    <property type="entry name" value="Ntn_hydrolases_N"/>
</dbReference>
<dbReference type="InterPro" id="IPR052896">
    <property type="entry name" value="GGT-like_enzyme"/>
</dbReference>
<proteinExistence type="predicted"/>
<comment type="caution">
    <text evidence="2">The sequence shown here is derived from an EMBL/GenBank/DDBJ whole genome shotgun (WGS) entry which is preliminary data.</text>
</comment>
<dbReference type="PANTHER" id="PTHR43881:SF1">
    <property type="entry name" value="GAMMA-GLUTAMYLTRANSPEPTIDASE (AFU_ORTHOLOGUE AFUA_4G13580)"/>
    <property type="match status" value="1"/>
</dbReference>
<organism evidence="2 3">
    <name type="scientific">Aquabacter spiritensis</name>
    <dbReference type="NCBI Taxonomy" id="933073"/>
    <lineage>
        <taxon>Bacteria</taxon>
        <taxon>Pseudomonadati</taxon>
        <taxon>Pseudomonadota</taxon>
        <taxon>Alphaproteobacteria</taxon>
        <taxon>Hyphomicrobiales</taxon>
        <taxon>Xanthobacteraceae</taxon>
        <taxon>Aquabacter</taxon>
    </lineage>
</organism>
<dbReference type="InterPro" id="IPR043138">
    <property type="entry name" value="GGT_lsub"/>
</dbReference>
<keyword evidence="3" id="KW-1185">Reference proteome</keyword>
<dbReference type="RefSeq" id="WP_132031980.1">
    <property type="nucleotide sequence ID" value="NZ_SMAI01000007.1"/>
</dbReference>
<dbReference type="SUPFAM" id="SSF56235">
    <property type="entry name" value="N-terminal nucleophile aminohydrolases (Ntn hydrolases)"/>
    <property type="match status" value="1"/>
</dbReference>
<evidence type="ECO:0000256" key="1">
    <source>
        <dbReference type="SAM" id="SignalP"/>
    </source>
</evidence>
<evidence type="ECO:0000313" key="3">
    <source>
        <dbReference type="Proteomes" id="UP000294664"/>
    </source>
</evidence>
<dbReference type="Proteomes" id="UP000294664">
    <property type="component" value="Unassembled WGS sequence"/>
</dbReference>
<accession>A0A4R3LUZ6</accession>
<dbReference type="GO" id="GO:0016787">
    <property type="term" value="F:hydrolase activity"/>
    <property type="evidence" value="ECO:0007669"/>
    <property type="project" value="UniProtKB-KW"/>
</dbReference>
<dbReference type="Gene3D" id="3.60.20.40">
    <property type="match status" value="1"/>
</dbReference>
<dbReference type="Pfam" id="PF01019">
    <property type="entry name" value="G_glu_transpept"/>
    <property type="match status" value="1"/>
</dbReference>
<dbReference type="PROSITE" id="PS51257">
    <property type="entry name" value="PROKAR_LIPOPROTEIN"/>
    <property type="match status" value="1"/>
</dbReference>
<dbReference type="PANTHER" id="PTHR43881">
    <property type="entry name" value="GAMMA-GLUTAMYLTRANSPEPTIDASE (AFU_ORTHOLOGUE AFUA_4G13580)"/>
    <property type="match status" value="1"/>
</dbReference>
<feature type="signal peptide" evidence="1">
    <location>
        <begin position="1"/>
        <end position="22"/>
    </location>
</feature>
<reference evidence="2 3" key="1">
    <citation type="submission" date="2019-03" db="EMBL/GenBank/DDBJ databases">
        <title>Genomic Encyclopedia of Type Strains, Phase IV (KMG-IV): sequencing the most valuable type-strain genomes for metagenomic binning, comparative biology and taxonomic classification.</title>
        <authorList>
            <person name="Goeker M."/>
        </authorList>
    </citation>
    <scope>NUCLEOTIDE SEQUENCE [LARGE SCALE GENOMIC DNA]</scope>
    <source>
        <strain evidence="2 3">DSM 9035</strain>
    </source>
</reference>
<protein>
    <submittedName>
        <fullName evidence="2">Gamma-glutamyltranspeptidase/glutathione hydrolase</fullName>
    </submittedName>
</protein>
<keyword evidence="1" id="KW-0732">Signal</keyword>
<dbReference type="OrthoDB" id="9781342at2"/>
<dbReference type="EMBL" id="SMAI01000007">
    <property type="protein sequence ID" value="TCT04382.1"/>
    <property type="molecule type" value="Genomic_DNA"/>
</dbReference>
<dbReference type="PRINTS" id="PR01210">
    <property type="entry name" value="GGTRANSPTASE"/>
</dbReference>
<dbReference type="AlphaFoldDB" id="A0A4R3LUZ6"/>
<dbReference type="InterPro" id="IPR043137">
    <property type="entry name" value="GGT_ssub_C"/>
</dbReference>